<comment type="caution">
    <text evidence="1">The sequence shown here is derived from an EMBL/GenBank/DDBJ whole genome shotgun (WGS) entry which is preliminary data.</text>
</comment>
<sequence>MKMEDRQLALLTAGIELVDSATYAAELIERIRTKYSASLEPQDLNELESMAAVLLDSSDRFVGNVESLRYASE</sequence>
<dbReference type="RefSeq" id="WP_133678599.1">
    <property type="nucleotide sequence ID" value="NZ_SNZP01000002.1"/>
</dbReference>
<accession>A0A4R7BDC7</accession>
<proteinExistence type="predicted"/>
<dbReference type="AlphaFoldDB" id="A0A4R7BDC7"/>
<reference evidence="1 2" key="1">
    <citation type="submission" date="2019-03" db="EMBL/GenBank/DDBJ databases">
        <title>Genomic Encyclopedia of Type Strains, Phase III (KMG-III): the genomes of soil and plant-associated and newly described type strains.</title>
        <authorList>
            <person name="Whitman W."/>
        </authorList>
    </citation>
    <scope>NUCLEOTIDE SEQUENCE [LARGE SCALE GENOMIC DNA]</scope>
    <source>
        <strain evidence="1 2">CECT 8976</strain>
    </source>
</reference>
<keyword evidence="2" id="KW-1185">Reference proteome</keyword>
<gene>
    <name evidence="1" type="ORF">DFP86_102296</name>
</gene>
<dbReference type="Proteomes" id="UP000295611">
    <property type="component" value="Unassembled WGS sequence"/>
</dbReference>
<organism evidence="1 2">
    <name type="scientific">Paludibacterium purpuratum</name>
    <dbReference type="NCBI Taxonomy" id="1144873"/>
    <lineage>
        <taxon>Bacteria</taxon>
        <taxon>Pseudomonadati</taxon>
        <taxon>Pseudomonadota</taxon>
        <taxon>Betaproteobacteria</taxon>
        <taxon>Neisseriales</taxon>
        <taxon>Chromobacteriaceae</taxon>
        <taxon>Paludibacterium</taxon>
    </lineage>
</organism>
<dbReference type="EMBL" id="SNZP01000002">
    <property type="protein sequence ID" value="TDR82182.1"/>
    <property type="molecule type" value="Genomic_DNA"/>
</dbReference>
<evidence type="ECO:0000313" key="2">
    <source>
        <dbReference type="Proteomes" id="UP000295611"/>
    </source>
</evidence>
<protein>
    <submittedName>
        <fullName evidence="1">Uncharacterized protein</fullName>
    </submittedName>
</protein>
<name>A0A4R7BDC7_9NEIS</name>
<evidence type="ECO:0000313" key="1">
    <source>
        <dbReference type="EMBL" id="TDR82182.1"/>
    </source>
</evidence>